<dbReference type="PANTHER" id="PTHR10541:SF2">
    <property type="entry name" value="PARATHYROID HORMONE"/>
    <property type="match status" value="1"/>
</dbReference>
<sequence>MTKVAIMLCGICFITRSDGRPTRRRSVSEVQLMHNFGEHRHNMDRQEWLQLQLLELYPDAMRQSAELQAEQVLSRSQRPRRKDDKWGAIRTRRLLPEELQALQRKLGEIEQEVLDMIFQPSSQ</sequence>
<evidence type="ECO:0000256" key="9">
    <source>
        <dbReference type="ARBA" id="ARBA00093407"/>
    </source>
</evidence>
<evidence type="ECO:0000256" key="1">
    <source>
        <dbReference type="ARBA" id="ARBA00004613"/>
    </source>
</evidence>
<evidence type="ECO:0000256" key="8">
    <source>
        <dbReference type="ARBA" id="ARBA00022729"/>
    </source>
</evidence>
<reference evidence="10" key="1">
    <citation type="journal article" date="2022" name="bioRxiv">
        <title>Sequencing and chromosome-scale assembly of the giantPleurodeles waltlgenome.</title>
        <authorList>
            <person name="Brown T."/>
            <person name="Elewa A."/>
            <person name="Iarovenko S."/>
            <person name="Subramanian E."/>
            <person name="Araus A.J."/>
            <person name="Petzold A."/>
            <person name="Susuki M."/>
            <person name="Suzuki K.-i.T."/>
            <person name="Hayashi T."/>
            <person name="Toyoda A."/>
            <person name="Oliveira C."/>
            <person name="Osipova E."/>
            <person name="Leigh N.D."/>
            <person name="Simon A."/>
            <person name="Yun M.H."/>
        </authorList>
    </citation>
    <scope>NUCLEOTIDE SEQUENCE</scope>
    <source>
        <strain evidence="10">20211129_DDA</strain>
        <tissue evidence="10">Liver</tissue>
    </source>
</reference>
<evidence type="ECO:0000313" key="10">
    <source>
        <dbReference type="EMBL" id="KAJ1177508.1"/>
    </source>
</evidence>
<dbReference type="EMBL" id="JANPWB010000006">
    <property type="protein sequence ID" value="KAJ1177508.1"/>
    <property type="molecule type" value="Genomic_DNA"/>
</dbReference>
<comment type="subunit">
    <text evidence="3">Interacts with PTH1R (via N-terminal extracellular domain).</text>
</comment>
<evidence type="ECO:0000256" key="4">
    <source>
        <dbReference type="ARBA" id="ARBA00022135"/>
    </source>
</evidence>
<dbReference type="Pfam" id="PF01279">
    <property type="entry name" value="Parathyroid"/>
    <property type="match status" value="1"/>
</dbReference>
<comment type="similarity">
    <text evidence="2">Belongs to the parathyroid hormone family.</text>
</comment>
<keyword evidence="7" id="KW-0372">Hormone</keyword>
<dbReference type="GO" id="GO:0031856">
    <property type="term" value="F:parathyroid hormone receptor binding"/>
    <property type="evidence" value="ECO:0007669"/>
    <property type="project" value="TreeGrafter"/>
</dbReference>
<dbReference type="GO" id="GO:0007267">
    <property type="term" value="P:cell-cell signaling"/>
    <property type="evidence" value="ECO:0007669"/>
    <property type="project" value="TreeGrafter"/>
</dbReference>
<protein>
    <recommendedName>
        <fullName evidence="4">Parathyroid hormone</fullName>
    </recommendedName>
</protein>
<dbReference type="PIRSF" id="PIRSF001832">
    <property type="entry name" value="PTH"/>
    <property type="match status" value="1"/>
</dbReference>
<comment type="subcellular location">
    <subcellularLocation>
        <location evidence="1">Secreted</location>
    </subcellularLocation>
</comment>
<dbReference type="InterPro" id="IPR001415">
    <property type="entry name" value="PTH/PTH-rel"/>
</dbReference>
<evidence type="ECO:0000256" key="7">
    <source>
        <dbReference type="ARBA" id="ARBA00022702"/>
    </source>
</evidence>
<name>A0AAV7TM39_PLEWA</name>
<dbReference type="PANTHER" id="PTHR10541">
    <property type="entry name" value="PARATHYROID HORMONE"/>
    <property type="match status" value="1"/>
</dbReference>
<dbReference type="SMART" id="SM00087">
    <property type="entry name" value="PTH"/>
    <property type="match status" value="1"/>
</dbReference>
<evidence type="ECO:0000256" key="6">
    <source>
        <dbReference type="ARBA" id="ARBA00022685"/>
    </source>
</evidence>
<dbReference type="GO" id="GO:0005179">
    <property type="term" value="F:hormone activity"/>
    <property type="evidence" value="ECO:0007669"/>
    <property type="project" value="UniProtKB-KW"/>
</dbReference>
<evidence type="ECO:0000256" key="2">
    <source>
        <dbReference type="ARBA" id="ARBA00006307"/>
    </source>
</evidence>
<evidence type="ECO:0000313" key="11">
    <source>
        <dbReference type="Proteomes" id="UP001066276"/>
    </source>
</evidence>
<dbReference type="AlphaFoldDB" id="A0AAV7TM39"/>
<comment type="caution">
    <text evidence="10">The sequence shown here is derived from an EMBL/GenBank/DDBJ whole genome shotgun (WGS) entry which is preliminary data.</text>
</comment>
<keyword evidence="8" id="KW-0732">Signal</keyword>
<evidence type="ECO:0000256" key="5">
    <source>
        <dbReference type="ARBA" id="ARBA00022525"/>
    </source>
</evidence>
<dbReference type="PROSITE" id="PS00335">
    <property type="entry name" value="PARATHYROID"/>
    <property type="match status" value="1"/>
</dbReference>
<dbReference type="GO" id="GO:0005615">
    <property type="term" value="C:extracellular space"/>
    <property type="evidence" value="ECO:0007669"/>
    <property type="project" value="TreeGrafter"/>
</dbReference>
<keyword evidence="11" id="KW-1185">Reference proteome</keyword>
<dbReference type="Proteomes" id="UP001066276">
    <property type="component" value="Chromosome 3_2"/>
</dbReference>
<keyword evidence="5" id="KW-0964">Secreted</keyword>
<accession>A0AAV7TM39</accession>
<gene>
    <name evidence="10" type="ORF">NDU88_002763</name>
</gene>
<dbReference type="GO" id="GO:0006874">
    <property type="term" value="P:intracellular calcium ion homeostasis"/>
    <property type="evidence" value="ECO:0007669"/>
    <property type="project" value="InterPro"/>
</dbReference>
<keyword evidence="6" id="KW-0165">Cleavage on pair of basic residues</keyword>
<proteinExistence type="inferred from homology"/>
<evidence type="ECO:0000256" key="3">
    <source>
        <dbReference type="ARBA" id="ARBA00011605"/>
    </source>
</evidence>
<dbReference type="InterPro" id="IPR003625">
    <property type="entry name" value="PTH"/>
</dbReference>
<organism evidence="10 11">
    <name type="scientific">Pleurodeles waltl</name>
    <name type="common">Iberian ribbed newt</name>
    <dbReference type="NCBI Taxonomy" id="8319"/>
    <lineage>
        <taxon>Eukaryota</taxon>
        <taxon>Metazoa</taxon>
        <taxon>Chordata</taxon>
        <taxon>Craniata</taxon>
        <taxon>Vertebrata</taxon>
        <taxon>Euteleostomi</taxon>
        <taxon>Amphibia</taxon>
        <taxon>Batrachia</taxon>
        <taxon>Caudata</taxon>
        <taxon>Salamandroidea</taxon>
        <taxon>Salamandridae</taxon>
        <taxon>Pleurodelinae</taxon>
        <taxon>Pleurodeles</taxon>
    </lineage>
</organism>
<comment type="function">
    <text evidence="9">Parathyroid hormone elevates calcium level by dissolving the salts in bone and preventing their renal excretion. Acts by binding to its receptor, PTH1R, activating G protein-coupled receptor signaling. Stimulates [1-14C]-2-deoxy-D-glucose (2DG) transport and glycogen synthesis in osteoblastic cells.</text>
</comment>